<dbReference type="RefSeq" id="WP_147839267.1">
    <property type="nucleotide sequence ID" value="NZ_VOUP01000055.1"/>
</dbReference>
<organism evidence="1 2">
    <name type="scientific">Serratia ureilytica</name>
    <dbReference type="NCBI Taxonomy" id="300181"/>
    <lineage>
        <taxon>Bacteria</taxon>
        <taxon>Pseudomonadati</taxon>
        <taxon>Pseudomonadota</taxon>
        <taxon>Gammaproteobacteria</taxon>
        <taxon>Enterobacterales</taxon>
        <taxon>Yersiniaceae</taxon>
        <taxon>Serratia</taxon>
    </lineage>
</organism>
<gene>
    <name evidence="1" type="ORF">FOT63_25540</name>
</gene>
<dbReference type="Proteomes" id="UP000321307">
    <property type="component" value="Unassembled WGS sequence"/>
</dbReference>
<proteinExistence type="predicted"/>
<dbReference type="AlphaFoldDB" id="A0A9X9BXZ7"/>
<reference evidence="1 2" key="1">
    <citation type="submission" date="2019-07" db="EMBL/GenBank/DDBJ databases">
        <title>Serratia strains were isolated from fresh produce.</title>
        <authorList>
            <person name="Cho G.-S."/>
            <person name="Stein M."/>
            <person name="Lee W."/>
            <person name="Suh S.H."/>
            <person name="Franz C.M.A.P."/>
        </authorList>
    </citation>
    <scope>NUCLEOTIDE SEQUENCE [LARGE SCALE GENOMIC DNA]</scope>
    <source>
        <strain evidence="1 2">S17</strain>
    </source>
</reference>
<name>A0A9X9BXZ7_9GAMM</name>
<dbReference type="EMBL" id="VOUP01000055">
    <property type="protein sequence ID" value="TXE22545.1"/>
    <property type="molecule type" value="Genomic_DNA"/>
</dbReference>
<protein>
    <submittedName>
        <fullName evidence="1">Uncharacterized protein</fullName>
    </submittedName>
</protein>
<evidence type="ECO:0000313" key="1">
    <source>
        <dbReference type="EMBL" id="TXE22545.1"/>
    </source>
</evidence>
<sequence>MTGLRALSRLPGILGLLGALLLSAQGYALCLCGNQVVTLTTPYHFGAGPVRVGGNEPLGTVIASTIIPEGSVITRCDGDVSEGLWNARGLHARYRMAPTNVAGIGVRVVSEKTSPATDDHPGLPWRWNARKPLRSITQGGLRIELVKTGPIQPGVMTAVNGDMQYRLYSGRAPHLRLSVVERLRYVGQLVIEVSGTVQGHQRLS</sequence>
<dbReference type="Gene3D" id="2.60.40.3310">
    <property type="match status" value="1"/>
</dbReference>
<evidence type="ECO:0000313" key="2">
    <source>
        <dbReference type="Proteomes" id="UP000321307"/>
    </source>
</evidence>
<accession>A0A9X9BXZ7</accession>
<comment type="caution">
    <text evidence="1">The sequence shown here is derived from an EMBL/GenBank/DDBJ whole genome shotgun (WGS) entry which is preliminary data.</text>
</comment>